<evidence type="ECO:0000313" key="4">
    <source>
        <dbReference type="EMBL" id="AXI02107.1"/>
    </source>
</evidence>
<name>A0A345P498_9GAMM</name>
<feature type="short sequence motif" description="DGA/G" evidence="2">
    <location>
        <begin position="196"/>
        <end position="198"/>
    </location>
</feature>
<proteinExistence type="predicted"/>
<dbReference type="OrthoDB" id="5508529at2"/>
<dbReference type="GO" id="GO:0016042">
    <property type="term" value="P:lipid catabolic process"/>
    <property type="evidence" value="ECO:0007669"/>
    <property type="project" value="UniProtKB-UniRule"/>
</dbReference>
<dbReference type="RefSeq" id="WP_114898217.1">
    <property type="nucleotide sequence ID" value="NZ_CP031222.1"/>
</dbReference>
<dbReference type="GO" id="GO:0016787">
    <property type="term" value="F:hydrolase activity"/>
    <property type="evidence" value="ECO:0007669"/>
    <property type="project" value="UniProtKB-UniRule"/>
</dbReference>
<dbReference type="Gene3D" id="3.40.1090.10">
    <property type="entry name" value="Cytosolic phospholipase A2 catalytic domain"/>
    <property type="match status" value="1"/>
</dbReference>
<feature type="active site" description="Proton acceptor" evidence="2">
    <location>
        <position position="196"/>
    </location>
</feature>
<dbReference type="AlphaFoldDB" id="A0A345P498"/>
<feature type="domain" description="PNPLA" evidence="3">
    <location>
        <begin position="5"/>
        <end position="209"/>
    </location>
</feature>
<accession>A0A345P498</accession>
<dbReference type="SUPFAM" id="SSF52151">
    <property type="entry name" value="FabD/lysophospholipase-like"/>
    <property type="match status" value="1"/>
</dbReference>
<protein>
    <submittedName>
        <fullName evidence="4">Patatin-like phospholipase family protein</fullName>
    </submittedName>
</protein>
<keyword evidence="5" id="KW-1185">Reference proteome</keyword>
<evidence type="ECO:0000259" key="3">
    <source>
        <dbReference type="PROSITE" id="PS51635"/>
    </source>
</evidence>
<dbReference type="EMBL" id="CP031222">
    <property type="protein sequence ID" value="AXI02107.1"/>
    <property type="molecule type" value="Genomic_DNA"/>
</dbReference>
<dbReference type="PROSITE" id="PS51635">
    <property type="entry name" value="PNPLA"/>
    <property type="match status" value="1"/>
</dbReference>
<organism evidence="4 5">
    <name type="scientific">Aquirhabdus parva</name>
    <dbReference type="NCBI Taxonomy" id="2283318"/>
    <lineage>
        <taxon>Bacteria</taxon>
        <taxon>Pseudomonadati</taxon>
        <taxon>Pseudomonadota</taxon>
        <taxon>Gammaproteobacteria</taxon>
        <taxon>Moraxellales</taxon>
        <taxon>Moraxellaceae</taxon>
        <taxon>Aquirhabdus</taxon>
    </lineage>
</organism>
<sequence length="283" mass="31969">MFDQMVMAGGGGRCTWQVGFLDVITPALELKPRVISTVSAGGLMSCLMFTQETRATLDYIHTLFGANAKNIYWANLFREQRVFPQHEMYLQAMRDLFADRLDRLQDAPEIRIGVTHIPQWLGVYPSLALAIAAYSFDKHVRKALHPTTARSIGFQQQFSRAQDCTTVEELAELILQSSCTPPIIPMMQVQGKAILDGGVVDNVPIAGLDPTPEPVLVLLSRMYPHRPTQFTLNDQGQKRLYVQPSSPIPVKSWDYTRPDLIEETFQLGRRDGLQFLKDFERSI</sequence>
<dbReference type="Pfam" id="PF01734">
    <property type="entry name" value="Patatin"/>
    <property type="match status" value="1"/>
</dbReference>
<reference evidence="4 5" key="1">
    <citation type="submission" date="2018-07" db="EMBL/GenBank/DDBJ databases">
        <title>Genome sequencing of Moraxellaceae gen. HYN0046.</title>
        <authorList>
            <person name="Kim M."/>
            <person name="Yi H."/>
        </authorList>
    </citation>
    <scope>NUCLEOTIDE SEQUENCE [LARGE SCALE GENOMIC DNA]</scope>
    <source>
        <strain evidence="4 5">HYN0046</strain>
    </source>
</reference>
<gene>
    <name evidence="4" type="ORF">HYN46_04085</name>
</gene>
<dbReference type="InterPro" id="IPR016035">
    <property type="entry name" value="Acyl_Trfase/lysoPLipase"/>
</dbReference>
<evidence type="ECO:0000313" key="5">
    <source>
        <dbReference type="Proteomes" id="UP000253940"/>
    </source>
</evidence>
<keyword evidence="2" id="KW-0442">Lipid degradation</keyword>
<keyword evidence="1 2" id="KW-0443">Lipid metabolism</keyword>
<comment type="caution">
    <text evidence="2">Lacks conserved residue(s) required for the propagation of feature annotation.</text>
</comment>
<evidence type="ECO:0000256" key="2">
    <source>
        <dbReference type="PROSITE-ProRule" id="PRU01161"/>
    </source>
</evidence>
<feature type="active site" description="Nucleophile" evidence="2">
    <location>
        <position position="39"/>
    </location>
</feature>
<evidence type="ECO:0000256" key="1">
    <source>
        <dbReference type="ARBA" id="ARBA00023098"/>
    </source>
</evidence>
<keyword evidence="2" id="KW-0378">Hydrolase</keyword>
<dbReference type="Proteomes" id="UP000253940">
    <property type="component" value="Chromosome"/>
</dbReference>
<dbReference type="KEGG" id="mbah:HYN46_04085"/>
<dbReference type="InterPro" id="IPR002641">
    <property type="entry name" value="PNPLA_dom"/>
</dbReference>